<gene>
    <name evidence="2" type="ORF">ACFOW1_16735</name>
</gene>
<keyword evidence="1" id="KW-0812">Transmembrane</keyword>
<evidence type="ECO:0000313" key="2">
    <source>
        <dbReference type="EMBL" id="MFC4233550.1"/>
    </source>
</evidence>
<feature type="transmembrane region" description="Helical" evidence="1">
    <location>
        <begin position="117"/>
        <end position="140"/>
    </location>
</feature>
<comment type="caution">
    <text evidence="2">The sequence shown here is derived from an EMBL/GenBank/DDBJ whole genome shotgun (WGS) entry which is preliminary data.</text>
</comment>
<protein>
    <submittedName>
        <fullName evidence="2">Uncharacterized protein</fullName>
    </submittedName>
</protein>
<feature type="transmembrane region" description="Helical" evidence="1">
    <location>
        <begin position="6"/>
        <end position="24"/>
    </location>
</feature>
<feature type="transmembrane region" description="Helical" evidence="1">
    <location>
        <begin position="187"/>
        <end position="208"/>
    </location>
</feature>
<reference evidence="3" key="1">
    <citation type="journal article" date="2019" name="Int. J. Syst. Evol. Microbiol.">
        <title>The Global Catalogue of Microorganisms (GCM) 10K type strain sequencing project: providing services to taxonomists for standard genome sequencing and annotation.</title>
        <authorList>
            <consortium name="The Broad Institute Genomics Platform"/>
            <consortium name="The Broad Institute Genome Sequencing Center for Infectious Disease"/>
            <person name="Wu L."/>
            <person name="Ma J."/>
        </authorList>
    </citation>
    <scope>NUCLEOTIDE SEQUENCE [LARGE SCALE GENOMIC DNA]</scope>
    <source>
        <strain evidence="3">CECT 8010</strain>
    </source>
</reference>
<sequence length="215" mass="24747">MSLQLYIYLVVVSVSFLLNLLLFFKKSTPKYLKGFTPFLFLSLLVEVAAGWLIKKNSSTTLIYNISTTIEITFYLWVLYNITRGSISKKILLISTAVYPIISFVDIIFIQGKEDFHSVGYAFGCLLIVFFTILFFYELFAKPKAIILTREPDFWICTGLLLFYSVTFPFYAAANLMKSFPPILANNVQYLLIVVNVFLYLLFSIAFLCRIKIKKS</sequence>
<feature type="transmembrane region" description="Helical" evidence="1">
    <location>
        <begin position="59"/>
        <end position="78"/>
    </location>
</feature>
<keyword evidence="3" id="KW-1185">Reference proteome</keyword>
<name>A0ABV8Q1W8_9BACT</name>
<organism evidence="2 3">
    <name type="scientific">Parasediminibacterium paludis</name>
    <dbReference type="NCBI Taxonomy" id="908966"/>
    <lineage>
        <taxon>Bacteria</taxon>
        <taxon>Pseudomonadati</taxon>
        <taxon>Bacteroidota</taxon>
        <taxon>Chitinophagia</taxon>
        <taxon>Chitinophagales</taxon>
        <taxon>Chitinophagaceae</taxon>
        <taxon>Parasediminibacterium</taxon>
    </lineage>
</organism>
<feature type="transmembrane region" description="Helical" evidence="1">
    <location>
        <begin position="152"/>
        <end position="175"/>
    </location>
</feature>
<keyword evidence="1" id="KW-1133">Transmembrane helix</keyword>
<feature type="transmembrane region" description="Helical" evidence="1">
    <location>
        <begin position="90"/>
        <end position="111"/>
    </location>
</feature>
<evidence type="ECO:0000313" key="3">
    <source>
        <dbReference type="Proteomes" id="UP001595906"/>
    </source>
</evidence>
<feature type="transmembrane region" description="Helical" evidence="1">
    <location>
        <begin position="31"/>
        <end position="53"/>
    </location>
</feature>
<dbReference type="RefSeq" id="WP_379015884.1">
    <property type="nucleotide sequence ID" value="NZ_JBHSDC010000031.1"/>
</dbReference>
<accession>A0ABV8Q1W8</accession>
<dbReference type="EMBL" id="JBHSDC010000031">
    <property type="protein sequence ID" value="MFC4233550.1"/>
    <property type="molecule type" value="Genomic_DNA"/>
</dbReference>
<proteinExistence type="predicted"/>
<evidence type="ECO:0000256" key="1">
    <source>
        <dbReference type="SAM" id="Phobius"/>
    </source>
</evidence>
<dbReference type="Proteomes" id="UP001595906">
    <property type="component" value="Unassembled WGS sequence"/>
</dbReference>
<keyword evidence="1" id="KW-0472">Membrane</keyword>